<dbReference type="Proteomes" id="UP000821865">
    <property type="component" value="Chromosome 8"/>
</dbReference>
<sequence>MEPKWERHAELLTDLQSSEDPLSESEDYDCSSHNSSSDEEVEKLLALYEDNDDKRCVQAAVIVTFVTCLSIILVLIFLDSVDAKLTQNSTHQRVNSGASVVTRRRYEPAKRSESFLICTLGGTATERRLYPPDGLCNWVIYTHVGHNAQNRSLAPADPASWLSWGFFLRLRSQYSATRLMPSLDWRNITGLETRRALSLNRTLTELSMSGLALLNVRIGVDQVAALAELLATLASVNRGMFLALGASFERLNDRTASGLLPATLLDRLVTPLGLFVLETHQPEPGGDCRTSFSTALQPVYGDHGQRLTFSGAHSFMAQPALRYTSPTALARCVSITAGALVFHVPEGERPVLGAPCSQWSLARLESVCRLASVRANVEARTMYGHTAHTFFSFESSDHVWSKVFPVLQSMLWAEMPTCLAVYALDLDASPGLCYMDQERPNRLIYTAYDMLKLLKSDSIME</sequence>
<gene>
    <name evidence="1" type="ORF">HPB49_012493</name>
</gene>
<evidence type="ECO:0000313" key="2">
    <source>
        <dbReference type="Proteomes" id="UP000821865"/>
    </source>
</evidence>
<evidence type="ECO:0000313" key="1">
    <source>
        <dbReference type="EMBL" id="KAH7937447.1"/>
    </source>
</evidence>
<comment type="caution">
    <text evidence="1">The sequence shown here is derived from an EMBL/GenBank/DDBJ whole genome shotgun (WGS) entry which is preliminary data.</text>
</comment>
<dbReference type="EMBL" id="CM023477">
    <property type="protein sequence ID" value="KAH7937447.1"/>
    <property type="molecule type" value="Genomic_DNA"/>
</dbReference>
<reference evidence="1" key="1">
    <citation type="submission" date="2020-05" db="EMBL/GenBank/DDBJ databases">
        <title>Large-scale comparative analyses of tick genomes elucidate their genetic diversity and vector capacities.</title>
        <authorList>
            <person name="Jia N."/>
            <person name="Wang J."/>
            <person name="Shi W."/>
            <person name="Du L."/>
            <person name="Sun Y."/>
            <person name="Zhan W."/>
            <person name="Jiang J."/>
            <person name="Wang Q."/>
            <person name="Zhang B."/>
            <person name="Ji P."/>
            <person name="Sakyi L.B."/>
            <person name="Cui X."/>
            <person name="Yuan T."/>
            <person name="Jiang B."/>
            <person name="Yang W."/>
            <person name="Lam T.T.-Y."/>
            <person name="Chang Q."/>
            <person name="Ding S."/>
            <person name="Wang X."/>
            <person name="Zhu J."/>
            <person name="Ruan X."/>
            <person name="Zhao L."/>
            <person name="Wei J."/>
            <person name="Que T."/>
            <person name="Du C."/>
            <person name="Cheng J."/>
            <person name="Dai P."/>
            <person name="Han X."/>
            <person name="Huang E."/>
            <person name="Gao Y."/>
            <person name="Liu J."/>
            <person name="Shao H."/>
            <person name="Ye R."/>
            <person name="Li L."/>
            <person name="Wei W."/>
            <person name="Wang X."/>
            <person name="Wang C."/>
            <person name="Yang T."/>
            <person name="Huo Q."/>
            <person name="Li W."/>
            <person name="Guo W."/>
            <person name="Chen H."/>
            <person name="Zhou L."/>
            <person name="Ni X."/>
            <person name="Tian J."/>
            <person name="Zhou Y."/>
            <person name="Sheng Y."/>
            <person name="Liu T."/>
            <person name="Pan Y."/>
            <person name="Xia L."/>
            <person name="Li J."/>
            <person name="Zhao F."/>
            <person name="Cao W."/>
        </authorList>
    </citation>
    <scope>NUCLEOTIDE SEQUENCE</scope>
    <source>
        <strain evidence="1">Dsil-2018</strain>
    </source>
</reference>
<keyword evidence="2" id="KW-1185">Reference proteome</keyword>
<accession>A0ACB8C976</accession>
<proteinExistence type="predicted"/>
<protein>
    <submittedName>
        <fullName evidence="1">Uncharacterized protein</fullName>
    </submittedName>
</protein>
<organism evidence="1 2">
    <name type="scientific">Dermacentor silvarum</name>
    <name type="common">Tick</name>
    <dbReference type="NCBI Taxonomy" id="543639"/>
    <lineage>
        <taxon>Eukaryota</taxon>
        <taxon>Metazoa</taxon>
        <taxon>Ecdysozoa</taxon>
        <taxon>Arthropoda</taxon>
        <taxon>Chelicerata</taxon>
        <taxon>Arachnida</taxon>
        <taxon>Acari</taxon>
        <taxon>Parasitiformes</taxon>
        <taxon>Ixodida</taxon>
        <taxon>Ixodoidea</taxon>
        <taxon>Ixodidae</taxon>
        <taxon>Rhipicephalinae</taxon>
        <taxon>Dermacentor</taxon>
    </lineage>
</organism>
<name>A0ACB8C976_DERSI</name>